<protein>
    <recommendedName>
        <fullName evidence="1">Fibronectin type-III domain-containing protein</fullName>
    </recommendedName>
</protein>
<dbReference type="Gene3D" id="2.60.40.10">
    <property type="entry name" value="Immunoglobulins"/>
    <property type="match status" value="1"/>
</dbReference>
<dbReference type="InterPro" id="IPR008969">
    <property type="entry name" value="CarboxyPept-like_regulatory"/>
</dbReference>
<dbReference type="Gene3D" id="2.60.40.1120">
    <property type="entry name" value="Carboxypeptidase-like, regulatory domain"/>
    <property type="match status" value="1"/>
</dbReference>
<feature type="domain" description="Fibronectin type-III" evidence="1">
    <location>
        <begin position="122"/>
        <end position="219"/>
    </location>
</feature>
<reference evidence="2 3" key="1">
    <citation type="submission" date="2016-11" db="EMBL/GenBank/DDBJ databases">
        <title>Trade-off between light-utilization and light-protection in marine flavobacteria.</title>
        <authorList>
            <person name="Kumagai Y."/>
        </authorList>
    </citation>
    <scope>NUCLEOTIDE SEQUENCE [LARGE SCALE GENOMIC DNA]</scope>
    <source>
        <strain evidence="2 3">NBRC 107741</strain>
    </source>
</reference>
<comment type="caution">
    <text evidence="2">The sequence shown here is derived from an EMBL/GenBank/DDBJ whole genome shotgun (WGS) entry which is preliminary data.</text>
</comment>
<dbReference type="InterPro" id="IPR013783">
    <property type="entry name" value="Ig-like_fold"/>
</dbReference>
<proteinExistence type="predicted"/>
<sequence>MKTMMDKKTYLMWTSVLLLIFTFSCNEDRVSENQIGNLRGKVVEAGSNTPIPNAKISTNPTSNTVFTDSSGNYEMNEIPVNDYVVTAESELYITTAQPATVTGNSTTQVVFELERSTTNNRPPTAPQLNSPSQNELISGIEVVFKWSSSDPEEDPITYTLELRNDANNDVLLFEDLSNDSLVYSELMMDTKYFWQVSANDGINTQSVLSPVGTFTVDGPPVDNRFFFTRTVNGNNVIFSADESGNEFQLTPSDRNSYRPKLNVAANLIAFLRTNGADADIYTMERDGSNVRRVTNTVKPSGFDPNEISFAWPTDSDMIYYPEFERLWRINSNGQGRELVYKIEDGRFISEVDINETLDLIAIKVNDQRGYDIGIYLTDMSGVVSDTVIDNVSGAANSVSLSATNNTLVYTYDVSGQENPGYRRFDSRIFIYDRTDQSTTDISGEKPDGTNDIQAFFSPNEAFVIFTNTSNDGRSRRDVFEVNVVGDEDGGRTRTMLFMDAFMAFWK</sequence>
<dbReference type="EMBL" id="MQUB01000001">
    <property type="protein sequence ID" value="PQB03814.1"/>
    <property type="molecule type" value="Genomic_DNA"/>
</dbReference>
<gene>
    <name evidence="2" type="ORF">BST85_02030</name>
</gene>
<dbReference type="PROSITE" id="PS50853">
    <property type="entry name" value="FN3"/>
    <property type="match status" value="1"/>
</dbReference>
<dbReference type="SUPFAM" id="SSF49265">
    <property type="entry name" value="Fibronectin type III"/>
    <property type="match status" value="1"/>
</dbReference>
<dbReference type="RefSeq" id="WP_104811736.1">
    <property type="nucleotide sequence ID" value="NZ_MQUB01000001.1"/>
</dbReference>
<dbReference type="Proteomes" id="UP000239800">
    <property type="component" value="Unassembled WGS sequence"/>
</dbReference>
<evidence type="ECO:0000313" key="3">
    <source>
        <dbReference type="Proteomes" id="UP000239800"/>
    </source>
</evidence>
<dbReference type="PROSITE" id="PS51257">
    <property type="entry name" value="PROKAR_LIPOPROTEIN"/>
    <property type="match status" value="1"/>
</dbReference>
<name>A0A2S7KMF5_9FLAO</name>
<keyword evidence="3" id="KW-1185">Reference proteome</keyword>
<dbReference type="Gene3D" id="2.130.10.10">
    <property type="entry name" value="YVTN repeat-like/Quinoprotein amine dehydrogenase"/>
    <property type="match status" value="1"/>
</dbReference>
<dbReference type="SUPFAM" id="SSF49464">
    <property type="entry name" value="Carboxypeptidase regulatory domain-like"/>
    <property type="match status" value="1"/>
</dbReference>
<dbReference type="AlphaFoldDB" id="A0A2S7KMF5"/>
<dbReference type="InterPro" id="IPR036116">
    <property type="entry name" value="FN3_sf"/>
</dbReference>
<evidence type="ECO:0000313" key="2">
    <source>
        <dbReference type="EMBL" id="PQB03814.1"/>
    </source>
</evidence>
<dbReference type="OrthoDB" id="9815657at2"/>
<dbReference type="Pfam" id="PF13715">
    <property type="entry name" value="CarbopepD_reg_2"/>
    <property type="match status" value="1"/>
</dbReference>
<organism evidence="2 3">
    <name type="scientific">Aureitalea marina</name>
    <dbReference type="NCBI Taxonomy" id="930804"/>
    <lineage>
        <taxon>Bacteria</taxon>
        <taxon>Pseudomonadati</taxon>
        <taxon>Bacteroidota</taxon>
        <taxon>Flavobacteriia</taxon>
        <taxon>Flavobacteriales</taxon>
        <taxon>Flavobacteriaceae</taxon>
        <taxon>Aureitalea</taxon>
    </lineage>
</organism>
<dbReference type="InterPro" id="IPR015943">
    <property type="entry name" value="WD40/YVTN_repeat-like_dom_sf"/>
</dbReference>
<dbReference type="InterPro" id="IPR003961">
    <property type="entry name" value="FN3_dom"/>
</dbReference>
<accession>A0A2S7KMF5</accession>
<dbReference type="SUPFAM" id="SSF82171">
    <property type="entry name" value="DPP6 N-terminal domain-like"/>
    <property type="match status" value="1"/>
</dbReference>
<evidence type="ECO:0000259" key="1">
    <source>
        <dbReference type="PROSITE" id="PS50853"/>
    </source>
</evidence>